<dbReference type="SUPFAM" id="SSF47384">
    <property type="entry name" value="Homodimeric domain of signal transducing histidine kinase"/>
    <property type="match status" value="1"/>
</dbReference>
<comment type="catalytic activity">
    <reaction evidence="1">
        <text>ATP + protein L-histidine = ADP + protein N-phospho-L-histidine.</text>
        <dbReference type="EC" id="2.7.13.3"/>
    </reaction>
</comment>
<evidence type="ECO:0000256" key="11">
    <source>
        <dbReference type="ARBA" id="ARBA00022840"/>
    </source>
</evidence>
<evidence type="ECO:0000259" key="16">
    <source>
        <dbReference type="PROSITE" id="PS50109"/>
    </source>
</evidence>
<dbReference type="Pfam" id="PF02518">
    <property type="entry name" value="HATPase_c"/>
    <property type="match status" value="1"/>
</dbReference>
<dbReference type="GO" id="GO:0000155">
    <property type="term" value="F:phosphorelay sensor kinase activity"/>
    <property type="evidence" value="ECO:0007669"/>
    <property type="project" value="InterPro"/>
</dbReference>
<dbReference type="Gene3D" id="1.10.287.130">
    <property type="match status" value="1"/>
</dbReference>
<dbReference type="GO" id="GO:0005524">
    <property type="term" value="F:ATP binding"/>
    <property type="evidence" value="ECO:0007669"/>
    <property type="project" value="UniProtKB-KW"/>
</dbReference>
<dbReference type="EMBL" id="JAAQYX010000007">
    <property type="protein sequence ID" value="NNB49111.1"/>
    <property type="molecule type" value="Genomic_DNA"/>
</dbReference>
<accession>A0A9Q5B1N2</accession>
<evidence type="ECO:0000256" key="12">
    <source>
        <dbReference type="ARBA" id="ARBA00022989"/>
    </source>
</evidence>
<keyword evidence="13" id="KW-0902">Two-component regulatory system</keyword>
<reference evidence="18 19" key="1">
    <citation type="journal article" date="2020" name="Front. Microbiol.">
        <title>Genetic Organization of the aprX-lipA2 Operon Affects the Proteolytic Potential of Pseudomonas Species in Milk.</title>
        <authorList>
            <person name="Maier C."/>
            <person name="Huptas C."/>
            <person name="von Neubeck M."/>
            <person name="Scherer S."/>
            <person name="Wenning M."/>
            <person name="Lucking G."/>
        </authorList>
    </citation>
    <scope>NUCLEOTIDE SEQUENCE [LARGE SCALE GENOMIC DNA]</scope>
    <source>
        <strain evidence="18 19">WS 5094</strain>
    </source>
</reference>
<evidence type="ECO:0000256" key="14">
    <source>
        <dbReference type="ARBA" id="ARBA00023136"/>
    </source>
</evidence>
<evidence type="ECO:0000256" key="13">
    <source>
        <dbReference type="ARBA" id="ARBA00023012"/>
    </source>
</evidence>
<keyword evidence="6" id="KW-0597">Phosphoprotein</keyword>
<evidence type="ECO:0000256" key="2">
    <source>
        <dbReference type="ARBA" id="ARBA00004429"/>
    </source>
</evidence>
<dbReference type="SUPFAM" id="SSF55874">
    <property type="entry name" value="ATPase domain of HSP90 chaperone/DNA topoisomerase II/histidine kinase"/>
    <property type="match status" value="1"/>
</dbReference>
<keyword evidence="5" id="KW-0997">Cell inner membrane</keyword>
<dbReference type="InterPro" id="IPR003660">
    <property type="entry name" value="HAMP_dom"/>
</dbReference>
<dbReference type="InterPro" id="IPR003661">
    <property type="entry name" value="HisK_dim/P_dom"/>
</dbReference>
<proteinExistence type="predicted"/>
<evidence type="ECO:0000256" key="7">
    <source>
        <dbReference type="ARBA" id="ARBA00022679"/>
    </source>
</evidence>
<keyword evidence="4" id="KW-1003">Cell membrane</keyword>
<keyword evidence="8 15" id="KW-0812">Transmembrane</keyword>
<organism evidence="18 19">
    <name type="scientific">Pseudomonas fragi</name>
    <dbReference type="NCBI Taxonomy" id="296"/>
    <lineage>
        <taxon>Bacteria</taxon>
        <taxon>Pseudomonadati</taxon>
        <taxon>Pseudomonadota</taxon>
        <taxon>Gammaproteobacteria</taxon>
        <taxon>Pseudomonadales</taxon>
        <taxon>Pseudomonadaceae</taxon>
        <taxon>Pseudomonas</taxon>
    </lineage>
</organism>
<dbReference type="GO" id="GO:0005886">
    <property type="term" value="C:plasma membrane"/>
    <property type="evidence" value="ECO:0007669"/>
    <property type="project" value="UniProtKB-SubCell"/>
</dbReference>
<dbReference type="InterPro" id="IPR005467">
    <property type="entry name" value="His_kinase_dom"/>
</dbReference>
<dbReference type="RefSeq" id="WP_169907546.1">
    <property type="nucleotide sequence ID" value="NZ_JAAQYX010000007.1"/>
</dbReference>
<feature type="domain" description="Histidine kinase" evidence="16">
    <location>
        <begin position="276"/>
        <end position="475"/>
    </location>
</feature>
<evidence type="ECO:0000313" key="19">
    <source>
        <dbReference type="Proteomes" id="UP000564604"/>
    </source>
</evidence>
<sequence>MTLLPRTLYGRLVVILVTGMLAAQVLTSSIWYDVRHSQVLTSSIWYDVRHSQVLEIPTRLIASRLADIVRVARSDPQHIELFLHNLSTPTFNLELRNAADMQRNPLPLQDQATESLLRSLVDEKTASRTALNLLNLTLLDSQGHKAGVDTLFGSSPAAGQFTLELRLADGRWLHVQATEDQGWTSMAPADVLLDYFLRIYLVRIIVVAIIVLLAVRLAVRPLNQLAQAAQALGQDIRRQPLSIKGPVEVQRAAQAFNLMQQRLLASMAERTRFLAAVSHDLRSPITRLRLRTEMLDDEALKQRFRNDLTDMEGLVSTTLEFVSSGEINEPRQNIDLNALLQSLQADLQDMGATITLNGRASRPVSGYARSLKRCIQNLLENAVRYACNVQVLVDEHRDGLSITVRDSGPGIAAQQLTQVLEPFYRLESSRNSRSGGYGLGLSIAHTVAVAHGGTLTLHNRPEGGLDALLTLKSQAPAITGQ</sequence>
<dbReference type="InterPro" id="IPR036097">
    <property type="entry name" value="HisK_dim/P_sf"/>
</dbReference>
<evidence type="ECO:0000256" key="10">
    <source>
        <dbReference type="ARBA" id="ARBA00022777"/>
    </source>
</evidence>
<evidence type="ECO:0000256" key="9">
    <source>
        <dbReference type="ARBA" id="ARBA00022741"/>
    </source>
</evidence>
<evidence type="ECO:0000256" key="15">
    <source>
        <dbReference type="SAM" id="Phobius"/>
    </source>
</evidence>
<evidence type="ECO:0000259" key="17">
    <source>
        <dbReference type="PROSITE" id="PS50885"/>
    </source>
</evidence>
<evidence type="ECO:0000256" key="1">
    <source>
        <dbReference type="ARBA" id="ARBA00000085"/>
    </source>
</evidence>
<evidence type="ECO:0000256" key="6">
    <source>
        <dbReference type="ARBA" id="ARBA00022553"/>
    </source>
</evidence>
<dbReference type="SMART" id="SM00387">
    <property type="entry name" value="HATPase_c"/>
    <property type="match status" value="1"/>
</dbReference>
<dbReference type="InterPro" id="IPR004358">
    <property type="entry name" value="Sig_transdc_His_kin-like_C"/>
</dbReference>
<dbReference type="InterPro" id="IPR036890">
    <property type="entry name" value="HATPase_C_sf"/>
</dbReference>
<dbReference type="SMART" id="SM00388">
    <property type="entry name" value="HisKA"/>
    <property type="match status" value="1"/>
</dbReference>
<evidence type="ECO:0000256" key="8">
    <source>
        <dbReference type="ARBA" id="ARBA00022692"/>
    </source>
</evidence>
<keyword evidence="10" id="KW-0418">Kinase</keyword>
<dbReference type="PANTHER" id="PTHR44936:SF5">
    <property type="entry name" value="SENSOR HISTIDINE KINASE ENVZ"/>
    <property type="match status" value="1"/>
</dbReference>
<name>A0A9Q5B1N2_PSEFR</name>
<feature type="transmembrane region" description="Helical" evidence="15">
    <location>
        <begin position="12"/>
        <end position="32"/>
    </location>
</feature>
<feature type="transmembrane region" description="Helical" evidence="15">
    <location>
        <begin position="195"/>
        <end position="215"/>
    </location>
</feature>
<dbReference type="PROSITE" id="PS50109">
    <property type="entry name" value="HIS_KIN"/>
    <property type="match status" value="1"/>
</dbReference>
<protein>
    <recommendedName>
        <fullName evidence="3">histidine kinase</fullName>
        <ecNumber evidence="3">2.7.13.3</ecNumber>
    </recommendedName>
</protein>
<dbReference type="CDD" id="cd00075">
    <property type="entry name" value="HATPase"/>
    <property type="match status" value="1"/>
</dbReference>
<comment type="subcellular location">
    <subcellularLocation>
        <location evidence="2">Cell inner membrane</location>
        <topology evidence="2">Multi-pass membrane protein</topology>
    </subcellularLocation>
</comment>
<dbReference type="PANTHER" id="PTHR44936">
    <property type="entry name" value="SENSOR PROTEIN CREC"/>
    <property type="match status" value="1"/>
</dbReference>
<dbReference type="Proteomes" id="UP000564604">
    <property type="component" value="Unassembled WGS sequence"/>
</dbReference>
<dbReference type="Gene3D" id="3.30.565.10">
    <property type="entry name" value="Histidine kinase-like ATPase, C-terminal domain"/>
    <property type="match status" value="1"/>
</dbReference>
<gene>
    <name evidence="18" type="ORF">HBN89_07450</name>
</gene>
<dbReference type="InterPro" id="IPR050980">
    <property type="entry name" value="2C_sensor_his_kinase"/>
</dbReference>
<evidence type="ECO:0000313" key="18">
    <source>
        <dbReference type="EMBL" id="NNB49111.1"/>
    </source>
</evidence>
<dbReference type="CDD" id="cd06225">
    <property type="entry name" value="HAMP"/>
    <property type="match status" value="1"/>
</dbReference>
<evidence type="ECO:0000256" key="3">
    <source>
        <dbReference type="ARBA" id="ARBA00012438"/>
    </source>
</evidence>
<dbReference type="PROSITE" id="PS50885">
    <property type="entry name" value="HAMP"/>
    <property type="match status" value="1"/>
</dbReference>
<feature type="domain" description="HAMP" evidence="17">
    <location>
        <begin position="216"/>
        <end position="268"/>
    </location>
</feature>
<keyword evidence="14 15" id="KW-0472">Membrane</keyword>
<dbReference type="PRINTS" id="PR00344">
    <property type="entry name" value="BCTRLSENSOR"/>
</dbReference>
<keyword evidence="9" id="KW-0547">Nucleotide-binding</keyword>
<dbReference type="InterPro" id="IPR003594">
    <property type="entry name" value="HATPase_dom"/>
</dbReference>
<keyword evidence="12 15" id="KW-1133">Transmembrane helix</keyword>
<evidence type="ECO:0000256" key="4">
    <source>
        <dbReference type="ARBA" id="ARBA00022475"/>
    </source>
</evidence>
<dbReference type="SMART" id="SM00304">
    <property type="entry name" value="HAMP"/>
    <property type="match status" value="1"/>
</dbReference>
<comment type="caution">
    <text evidence="18">The sequence shown here is derived from an EMBL/GenBank/DDBJ whole genome shotgun (WGS) entry which is preliminary data.</text>
</comment>
<dbReference type="Pfam" id="PF00512">
    <property type="entry name" value="HisKA"/>
    <property type="match status" value="1"/>
</dbReference>
<keyword evidence="7" id="KW-0808">Transferase</keyword>
<dbReference type="Pfam" id="PF00672">
    <property type="entry name" value="HAMP"/>
    <property type="match status" value="1"/>
</dbReference>
<evidence type="ECO:0000256" key="5">
    <source>
        <dbReference type="ARBA" id="ARBA00022519"/>
    </source>
</evidence>
<keyword evidence="11" id="KW-0067">ATP-binding</keyword>
<dbReference type="AlphaFoldDB" id="A0A9Q5B1N2"/>
<dbReference type="EC" id="2.7.13.3" evidence="3"/>
<dbReference type="CDD" id="cd00082">
    <property type="entry name" value="HisKA"/>
    <property type="match status" value="1"/>
</dbReference>